<dbReference type="KEGG" id="cbaa:SRAA_2312"/>
<organism evidence="3 4">
    <name type="scientific">Serpentinimonas raichei</name>
    <dbReference type="NCBI Taxonomy" id="1458425"/>
    <lineage>
        <taxon>Bacteria</taxon>
        <taxon>Pseudomonadati</taxon>
        <taxon>Pseudomonadota</taxon>
        <taxon>Betaproteobacteria</taxon>
        <taxon>Burkholderiales</taxon>
        <taxon>Comamonadaceae</taxon>
        <taxon>Serpentinimonas</taxon>
    </lineage>
</organism>
<dbReference type="RefSeq" id="WP_045532866.1">
    <property type="nucleotide sequence ID" value="NZ_AP014568.1"/>
</dbReference>
<dbReference type="PANTHER" id="PTHR36539:SF1">
    <property type="entry name" value="BACTERIAL MICROCOMPARTMENT SHELL VERTEX PROTEIN EUTN"/>
    <property type="match status" value="1"/>
</dbReference>
<sequence>MEVLQVIDDLVCTRRVPGLGAVSLRVLQSEQGVVSVASDPVGAPVGKWVLVATGTAARLAMPDPLTMTDLAICGIVDHWEPAP</sequence>
<dbReference type="InterPro" id="IPR004992">
    <property type="entry name" value="EutN_CcmL"/>
</dbReference>
<protein>
    <submittedName>
        <fullName evidence="3">Carbon dioxide concentrating mechanism/carboxysome shell protein</fullName>
    </submittedName>
</protein>
<dbReference type="InterPro" id="IPR014077">
    <property type="entry name" value="CsoS4B"/>
</dbReference>
<evidence type="ECO:0000256" key="1">
    <source>
        <dbReference type="ARBA" id="ARBA00024322"/>
    </source>
</evidence>
<evidence type="ECO:0000313" key="3">
    <source>
        <dbReference type="EMBL" id="BAO82166.1"/>
    </source>
</evidence>
<dbReference type="HOGENOM" id="CLU_148498_1_0_4"/>
<dbReference type="OrthoDB" id="5296236at2"/>
<evidence type="ECO:0000313" key="4">
    <source>
        <dbReference type="Proteomes" id="UP000067461"/>
    </source>
</evidence>
<dbReference type="Pfam" id="PF03319">
    <property type="entry name" value="EutN_CcmL"/>
    <property type="match status" value="1"/>
</dbReference>
<dbReference type="InterPro" id="IPR036677">
    <property type="entry name" value="EutN_CcmL_sf"/>
</dbReference>
<dbReference type="GO" id="GO:0031469">
    <property type="term" value="C:bacterial microcompartment"/>
    <property type="evidence" value="ECO:0007669"/>
    <property type="project" value="UniProtKB-SubCell"/>
</dbReference>
<proteinExistence type="predicted"/>
<keyword evidence="4" id="KW-1185">Reference proteome</keyword>
<name>A0A060NIZ0_9BURK</name>
<dbReference type="NCBIfam" id="TIGR02704">
    <property type="entry name" value="carboxysome_B"/>
    <property type="match status" value="1"/>
</dbReference>
<gene>
    <name evidence="3" type="ORF">SRAA_2312</name>
</gene>
<comment type="subcellular location">
    <subcellularLocation>
        <location evidence="1">Bacterial microcompartment</location>
    </subcellularLocation>
</comment>
<keyword evidence="2" id="KW-1283">Bacterial microcompartment</keyword>
<reference evidence="3 4" key="1">
    <citation type="journal article" date="2014" name="Nat. Commun.">
        <title>Physiological and genomic features of highly alkaliphilic hydrogen-utilizing Betaproteobacteria from a continental serpentinizing site.</title>
        <authorList>
            <person name="Suzuki S."/>
            <person name="Kuenen J.G."/>
            <person name="Schipper K."/>
            <person name="van der Velde S."/>
            <person name="Ishii S."/>
            <person name="Wu A."/>
            <person name="Sorokin D.Y."/>
            <person name="Tenney A."/>
            <person name="Meng X.Y."/>
            <person name="Morrill P.L."/>
            <person name="Kamagata Y."/>
            <person name="Muyzer G."/>
            <person name="Nealson K.H."/>
        </authorList>
    </citation>
    <scope>NUCLEOTIDE SEQUENCE [LARGE SCALE GENOMIC DNA]</scope>
    <source>
        <strain evidence="3 4">A1</strain>
    </source>
</reference>
<accession>A0A060NIZ0</accession>
<dbReference type="PROSITE" id="PS51932">
    <property type="entry name" value="BMV"/>
    <property type="match status" value="1"/>
</dbReference>
<dbReference type="AlphaFoldDB" id="A0A060NIZ0"/>
<dbReference type="STRING" id="1458425.SRAA_2312"/>
<evidence type="ECO:0000256" key="2">
    <source>
        <dbReference type="ARBA" id="ARBA00024446"/>
    </source>
</evidence>
<dbReference type="PANTHER" id="PTHR36539">
    <property type="entry name" value="ETHANOLAMINE UTILIZATION PROTEIN EUTN"/>
    <property type="match status" value="1"/>
</dbReference>
<dbReference type="Gene3D" id="2.40.50.220">
    <property type="entry name" value="EutN/Ccml"/>
    <property type="match status" value="1"/>
</dbReference>
<dbReference type="EMBL" id="AP014568">
    <property type="protein sequence ID" value="BAO82166.1"/>
    <property type="molecule type" value="Genomic_DNA"/>
</dbReference>
<dbReference type="SUPFAM" id="SSF159133">
    <property type="entry name" value="EutN/CcmL-like"/>
    <property type="match status" value="1"/>
</dbReference>
<dbReference type="Proteomes" id="UP000067461">
    <property type="component" value="Chromosome"/>
</dbReference>